<evidence type="ECO:0000313" key="2">
    <source>
        <dbReference type="EMBL" id="PTB50464.1"/>
    </source>
</evidence>
<keyword evidence="3" id="KW-1185">Reference proteome</keyword>
<dbReference type="GeneID" id="36622371"/>
<protein>
    <submittedName>
        <fullName evidence="2">Uncharacterized protein</fullName>
    </submittedName>
</protein>
<dbReference type="RefSeq" id="XP_024770141.1">
    <property type="nucleotide sequence ID" value="XM_024913807.1"/>
</dbReference>
<dbReference type="AlphaFoldDB" id="A0A2T4A074"/>
<feature type="region of interest" description="Disordered" evidence="1">
    <location>
        <begin position="24"/>
        <end position="61"/>
    </location>
</feature>
<proteinExistence type="predicted"/>
<organism evidence="2 3">
    <name type="scientific">Trichoderma harzianum CBS 226.95</name>
    <dbReference type="NCBI Taxonomy" id="983964"/>
    <lineage>
        <taxon>Eukaryota</taxon>
        <taxon>Fungi</taxon>
        <taxon>Dikarya</taxon>
        <taxon>Ascomycota</taxon>
        <taxon>Pezizomycotina</taxon>
        <taxon>Sordariomycetes</taxon>
        <taxon>Hypocreomycetidae</taxon>
        <taxon>Hypocreales</taxon>
        <taxon>Hypocreaceae</taxon>
        <taxon>Trichoderma</taxon>
    </lineage>
</organism>
<dbReference type="Proteomes" id="UP000241690">
    <property type="component" value="Unassembled WGS sequence"/>
</dbReference>
<evidence type="ECO:0000313" key="3">
    <source>
        <dbReference type="Proteomes" id="UP000241690"/>
    </source>
</evidence>
<name>A0A2T4A074_TRIHA</name>
<reference evidence="2 3" key="1">
    <citation type="submission" date="2016-07" db="EMBL/GenBank/DDBJ databases">
        <title>Multiple horizontal gene transfer events from other fungi enriched the ability of initially mycotrophic Trichoderma (Ascomycota) to feed on dead plant biomass.</title>
        <authorList>
            <consortium name="DOE Joint Genome Institute"/>
            <person name="Aerts A."/>
            <person name="Atanasova L."/>
            <person name="Chenthamara K."/>
            <person name="Zhang J."/>
            <person name="Grujic M."/>
            <person name="Henrissat B."/>
            <person name="Kuo A."/>
            <person name="Salamov A."/>
            <person name="Lipzen A."/>
            <person name="Labutti K."/>
            <person name="Barry K."/>
            <person name="Miao Y."/>
            <person name="Rahimi M.J."/>
            <person name="Shen Q."/>
            <person name="Grigoriev I.V."/>
            <person name="Kubicek C.P."/>
            <person name="Druzhinina I.S."/>
        </authorList>
    </citation>
    <scope>NUCLEOTIDE SEQUENCE [LARGE SCALE GENOMIC DNA]</scope>
    <source>
        <strain evidence="2 3">CBS 226.95</strain>
    </source>
</reference>
<gene>
    <name evidence="2" type="ORF">M431DRAFT_253759</name>
</gene>
<sequence>MSKGLPLGSWGKILPVRWKPTAISSKPIQSAPPPWRTPLPMLLKKKRKKEEKREKKASSPPFALRPRLTLFDLASPGHARLPQLRPAPLSPRFPGPFLTHQKKVGWGPGQCLSHWTLLTLTPPRSHIHPDLSFSFSRWPSSILQNPFSRLDSVSISIIPERRR</sequence>
<evidence type="ECO:0000256" key="1">
    <source>
        <dbReference type="SAM" id="MobiDB-lite"/>
    </source>
</evidence>
<dbReference type="EMBL" id="KZ679688">
    <property type="protein sequence ID" value="PTB50464.1"/>
    <property type="molecule type" value="Genomic_DNA"/>
</dbReference>
<accession>A0A2T4A074</accession>